<evidence type="ECO:0000313" key="13">
    <source>
        <dbReference type="Proteomes" id="UP001438707"/>
    </source>
</evidence>
<protein>
    <recommendedName>
        <fullName evidence="8">dihydropyrimidinase</fullName>
        <ecNumber evidence="8">3.5.2.2</ecNumber>
    </recommendedName>
</protein>
<evidence type="ECO:0000256" key="6">
    <source>
        <dbReference type="ARBA" id="ARBA00022833"/>
    </source>
</evidence>
<dbReference type="InterPro" id="IPR032466">
    <property type="entry name" value="Metal_Hydrolase"/>
</dbReference>
<dbReference type="InterPro" id="IPR006680">
    <property type="entry name" value="Amidohydro-rel"/>
</dbReference>
<dbReference type="CDD" id="cd01314">
    <property type="entry name" value="D-HYD"/>
    <property type="match status" value="1"/>
</dbReference>
<dbReference type="PANTHER" id="PTHR11647:SF1">
    <property type="entry name" value="COLLAPSIN RESPONSE MEDIATOR PROTEIN"/>
    <property type="match status" value="1"/>
</dbReference>
<dbReference type="SUPFAM" id="SSF51556">
    <property type="entry name" value="Metallo-dependent hydrolases"/>
    <property type="match status" value="1"/>
</dbReference>
<evidence type="ECO:0000256" key="3">
    <source>
        <dbReference type="ARBA" id="ARBA00011881"/>
    </source>
</evidence>
<evidence type="ECO:0000259" key="11">
    <source>
        <dbReference type="Pfam" id="PF01979"/>
    </source>
</evidence>
<reference evidence="12 13" key="1">
    <citation type="journal article" date="2024" name="Nat. Commun.">
        <title>Phylogenomics reveals the evolutionary origins of lichenization in chlorophyte algae.</title>
        <authorList>
            <person name="Puginier C."/>
            <person name="Libourel C."/>
            <person name="Otte J."/>
            <person name="Skaloud P."/>
            <person name="Haon M."/>
            <person name="Grisel S."/>
            <person name="Petersen M."/>
            <person name="Berrin J.G."/>
            <person name="Delaux P.M."/>
            <person name="Dal Grande F."/>
            <person name="Keller J."/>
        </authorList>
    </citation>
    <scope>NUCLEOTIDE SEQUENCE [LARGE SCALE GENOMIC DNA]</scope>
    <source>
        <strain evidence="12 13">SAG 2145</strain>
    </source>
</reference>
<feature type="signal peptide" evidence="10">
    <location>
        <begin position="1"/>
        <end position="21"/>
    </location>
</feature>
<dbReference type="FunFam" id="3.20.20.140:FF:000001">
    <property type="entry name" value="Dihydropyrimidinase like 3"/>
    <property type="match status" value="1"/>
</dbReference>
<keyword evidence="13" id="KW-1185">Reference proteome</keyword>
<dbReference type="EMBL" id="JALJOS010000041">
    <property type="protein sequence ID" value="KAK9821070.1"/>
    <property type="molecule type" value="Genomic_DNA"/>
</dbReference>
<dbReference type="PANTHER" id="PTHR11647">
    <property type="entry name" value="HYDRANTOINASE/DIHYDROPYRIMIDINASE FAMILY MEMBER"/>
    <property type="match status" value="1"/>
</dbReference>
<dbReference type="GO" id="GO:0006208">
    <property type="term" value="P:pyrimidine nucleobase catabolic process"/>
    <property type="evidence" value="ECO:0007669"/>
    <property type="project" value="TreeGrafter"/>
</dbReference>
<evidence type="ECO:0000256" key="2">
    <source>
        <dbReference type="ARBA" id="ARBA00008829"/>
    </source>
</evidence>
<feature type="modified residue" description="N6-carboxylysine" evidence="9">
    <location>
        <position position="173"/>
    </location>
</feature>
<comment type="caution">
    <text evidence="12">The sequence shown here is derived from an EMBL/GenBank/DDBJ whole genome shotgun (WGS) entry which is preliminary data.</text>
</comment>
<evidence type="ECO:0000256" key="5">
    <source>
        <dbReference type="ARBA" id="ARBA00022801"/>
    </source>
</evidence>
<evidence type="ECO:0000256" key="10">
    <source>
        <dbReference type="SAM" id="SignalP"/>
    </source>
</evidence>
<comment type="cofactor">
    <cofactor evidence="1">
        <name>Zn(2+)</name>
        <dbReference type="ChEBI" id="CHEBI:29105"/>
    </cofactor>
</comment>
<dbReference type="AlphaFoldDB" id="A0AAW1QI18"/>
<feature type="chain" id="PRO_5044002221" description="dihydropyrimidinase" evidence="10">
    <location>
        <begin position="22"/>
        <end position="517"/>
    </location>
</feature>
<evidence type="ECO:0000256" key="4">
    <source>
        <dbReference type="ARBA" id="ARBA00022723"/>
    </source>
</evidence>
<accession>A0AAW1QI18</accession>
<comment type="similarity">
    <text evidence="2">Belongs to the metallo-dependent hydrolases superfamily. Hydantoinase/dihydropyrimidinase family.</text>
</comment>
<dbReference type="GO" id="GO:0005829">
    <property type="term" value="C:cytosol"/>
    <property type="evidence" value="ECO:0007669"/>
    <property type="project" value="TreeGrafter"/>
</dbReference>
<dbReference type="InterPro" id="IPR011059">
    <property type="entry name" value="Metal-dep_hydrolase_composite"/>
</dbReference>
<dbReference type="GO" id="GO:0004157">
    <property type="term" value="F:dihydropyrimidinase activity"/>
    <property type="evidence" value="ECO:0007669"/>
    <property type="project" value="UniProtKB-EC"/>
</dbReference>
<organism evidence="12 13">
    <name type="scientific">Apatococcus lobatus</name>
    <dbReference type="NCBI Taxonomy" id="904363"/>
    <lineage>
        <taxon>Eukaryota</taxon>
        <taxon>Viridiplantae</taxon>
        <taxon>Chlorophyta</taxon>
        <taxon>core chlorophytes</taxon>
        <taxon>Trebouxiophyceae</taxon>
        <taxon>Chlorellales</taxon>
        <taxon>Chlorellaceae</taxon>
        <taxon>Apatococcus</taxon>
    </lineage>
</organism>
<dbReference type="GO" id="GO:0046872">
    <property type="term" value="F:metal ion binding"/>
    <property type="evidence" value="ECO:0007669"/>
    <property type="project" value="UniProtKB-KW"/>
</dbReference>
<comment type="subunit">
    <text evidence="3">Homotetramer.</text>
</comment>
<dbReference type="NCBIfam" id="TIGR02033">
    <property type="entry name" value="D-hydantoinase"/>
    <property type="match status" value="1"/>
</dbReference>
<evidence type="ECO:0000256" key="7">
    <source>
        <dbReference type="ARBA" id="ARBA00036696"/>
    </source>
</evidence>
<evidence type="ECO:0000256" key="8">
    <source>
        <dbReference type="ARBA" id="ARBA00039113"/>
    </source>
</evidence>
<evidence type="ECO:0000256" key="9">
    <source>
        <dbReference type="PIRSR" id="PIRSR611778-50"/>
    </source>
</evidence>
<feature type="domain" description="Amidohydrolase-related" evidence="11">
    <location>
        <begin position="74"/>
        <end position="460"/>
    </location>
</feature>
<proteinExistence type="inferred from homology"/>
<dbReference type="InterPro" id="IPR050378">
    <property type="entry name" value="Metallo-dep_Hydrolases_sf"/>
</dbReference>
<comment type="catalytic activity">
    <reaction evidence="7">
        <text>5,6-dihydrouracil + H2O = 3-(carbamoylamino)propanoate + H(+)</text>
        <dbReference type="Rhea" id="RHEA:16121"/>
        <dbReference type="ChEBI" id="CHEBI:11892"/>
        <dbReference type="ChEBI" id="CHEBI:15377"/>
        <dbReference type="ChEBI" id="CHEBI:15378"/>
        <dbReference type="ChEBI" id="CHEBI:15901"/>
        <dbReference type="EC" id="3.5.2.2"/>
    </reaction>
</comment>
<evidence type="ECO:0000256" key="1">
    <source>
        <dbReference type="ARBA" id="ARBA00001947"/>
    </source>
</evidence>
<keyword evidence="10" id="KW-0732">Signal</keyword>
<dbReference type="Gene3D" id="3.20.20.140">
    <property type="entry name" value="Metal-dependent hydrolases"/>
    <property type="match status" value="1"/>
</dbReference>
<comment type="PTM">
    <text evidence="9">Carbamylation allows a single lysine to coordinate two divalent metal cations.</text>
</comment>
<dbReference type="InterPro" id="IPR011778">
    <property type="entry name" value="Hydantoinase/dihydroPyrase"/>
</dbReference>
<sequence length="517" mass="55720">MLRLVVRIQLLLLVLSSYGHSKRLYIKGGTVVNADGELAADVVVSEGKILDVGPPGSLDARLQSAQVVDATGKYVMPGGIDTHTHLDSIFMGKNTPDDFFSGQAAALAGGTTMHFDMLMPNKGGDILGGYTRHSEAAKRSVMDYSFHMVITHWSDQVSEAMGKLVEEGMTSFKFFMAYKGKLQVSDELLMHAFHRCRELGALPLVHAENGDAIAYAQQELLKAGITGPEGHQLSRPPAVEEEATLRAVTLAKVAGVPLFVVHVMSKGAMEVVARARTAGQRVVGEALSSGIGVNQSLIWYSDFRTAAKFVMSPPIRTEEHRLAVRAGLAGGALQLVATDHCGWTYAQKDSGRNSFLELPNGVNGIEERMHVTWHQLVNSGLASPSRFVEVTSTAAAKAFNLYPQKGAIKPGADADIILLDPNIAHTISASSHHSQSDANIFEGHRIRGKVIMTISQGKVVWDGRKLAVERGAGRLIRRQAHGPLFHGLDSQRQAELLSFGHVPVSRSDTGGSSKEEL</sequence>
<dbReference type="Pfam" id="PF01979">
    <property type="entry name" value="Amidohydro_1"/>
    <property type="match status" value="1"/>
</dbReference>
<name>A0AAW1QI18_9CHLO</name>
<evidence type="ECO:0000313" key="12">
    <source>
        <dbReference type="EMBL" id="KAK9821070.1"/>
    </source>
</evidence>
<dbReference type="Gene3D" id="2.30.40.10">
    <property type="entry name" value="Urease, subunit C, domain 1"/>
    <property type="match status" value="1"/>
</dbReference>
<dbReference type="SUPFAM" id="SSF51338">
    <property type="entry name" value="Composite domain of metallo-dependent hydrolases"/>
    <property type="match status" value="1"/>
</dbReference>
<dbReference type="EC" id="3.5.2.2" evidence="8"/>
<gene>
    <name evidence="12" type="ORF">WJX74_008872</name>
</gene>
<keyword evidence="6" id="KW-0862">Zinc</keyword>
<keyword evidence="5" id="KW-0378">Hydrolase</keyword>
<keyword evidence="4" id="KW-0479">Metal-binding</keyword>
<dbReference type="Proteomes" id="UP001438707">
    <property type="component" value="Unassembled WGS sequence"/>
</dbReference>